<organism evidence="2 3">
    <name type="scientific">Chryseobacterium phosphatilyticum</name>
    <dbReference type="NCBI Taxonomy" id="475075"/>
    <lineage>
        <taxon>Bacteria</taxon>
        <taxon>Pseudomonadati</taxon>
        <taxon>Bacteroidota</taxon>
        <taxon>Flavobacteriia</taxon>
        <taxon>Flavobacteriales</taxon>
        <taxon>Weeksellaceae</taxon>
        <taxon>Chryseobacterium group</taxon>
        <taxon>Chryseobacterium</taxon>
    </lineage>
</organism>
<dbReference type="AlphaFoldDB" id="A0A316XHW5"/>
<name>A0A316XHW5_9FLAO</name>
<protein>
    <submittedName>
        <fullName evidence="2">Uncharacterized protein</fullName>
    </submittedName>
</protein>
<evidence type="ECO:0000313" key="3">
    <source>
        <dbReference type="Proteomes" id="UP000236594"/>
    </source>
</evidence>
<sequence length="249" mass="26025">MKNIFKLLAIVAFGSLVNAQVSLNNGSQNAAINNSNVGIDLSSAFSTEAGAGPNVGKGIVVPSVDLVNFQFDTSLADGSTFPTWFDGMVVYNKSTGTTLTTGQRSSTATDVSPGFYYYYNPTGATASAVQPGVWRPLGGNANAGKVNILPAETITNTSVNGNQVYARRGTFTTNGSSTAPTAYSNQIAVAAPGSLYRITIYQSGTNNVYSNSVYSYAADGTFVTGSPSMSVVYPSGTYNYTVEYTKTNN</sequence>
<evidence type="ECO:0000256" key="1">
    <source>
        <dbReference type="SAM" id="SignalP"/>
    </source>
</evidence>
<reference evidence="2 3" key="1">
    <citation type="submission" date="2018-04" db="EMBL/GenBank/DDBJ databases">
        <title>Draft Genome Sequence of Phosphate-Solubilizing Chryseobacterium sp. ISE14 that is a Biocontrol and Plant Growth-Promoting Rhizobacterium Isolated from Cucumber.</title>
        <authorList>
            <person name="Jeong J.-J."/>
            <person name="Sang M.K."/>
            <person name="Choi I.-G."/>
            <person name="Kim K.D."/>
        </authorList>
    </citation>
    <scope>NUCLEOTIDE SEQUENCE [LARGE SCALE GENOMIC DNA]</scope>
    <source>
        <strain evidence="2 3">ISE14</strain>
    </source>
</reference>
<keyword evidence="3" id="KW-1185">Reference proteome</keyword>
<evidence type="ECO:0000313" key="2">
    <source>
        <dbReference type="EMBL" id="PWN70400.1"/>
    </source>
</evidence>
<dbReference type="EMBL" id="PPED02000002">
    <property type="protein sequence ID" value="PWN70400.1"/>
    <property type="molecule type" value="Genomic_DNA"/>
</dbReference>
<dbReference type="RefSeq" id="WP_103248011.1">
    <property type="nucleotide sequence ID" value="NZ_PPED02000002.1"/>
</dbReference>
<accession>A0A316XHW5</accession>
<feature type="signal peptide" evidence="1">
    <location>
        <begin position="1"/>
        <end position="19"/>
    </location>
</feature>
<proteinExistence type="predicted"/>
<keyword evidence="1" id="KW-0732">Signal</keyword>
<dbReference type="Proteomes" id="UP000236594">
    <property type="component" value="Unassembled WGS sequence"/>
</dbReference>
<dbReference type="OrthoDB" id="1275288at2"/>
<feature type="chain" id="PRO_5016278252" evidence="1">
    <location>
        <begin position="20"/>
        <end position="249"/>
    </location>
</feature>
<comment type="caution">
    <text evidence="2">The sequence shown here is derived from an EMBL/GenBank/DDBJ whole genome shotgun (WGS) entry which is preliminary data.</text>
</comment>
<gene>
    <name evidence="2" type="ORF">C1631_010525</name>
</gene>